<feature type="region of interest" description="Disordered" evidence="19">
    <location>
        <begin position="155"/>
        <end position="192"/>
    </location>
</feature>
<keyword evidence="21" id="KW-1185">Reference proteome</keyword>
<evidence type="ECO:0000313" key="21">
    <source>
        <dbReference type="Proteomes" id="UP000265020"/>
    </source>
</evidence>
<dbReference type="FunFam" id="3.90.1480.20:FF:000010">
    <property type="entry name" value="ST6 beta-galactoside alpha-2,6-sialyltransferase 2"/>
    <property type="match status" value="1"/>
</dbReference>
<dbReference type="GO" id="GO:0003835">
    <property type="term" value="F:beta-galactoside alpha-2,6-sialyltransferase activity"/>
    <property type="evidence" value="ECO:0007669"/>
    <property type="project" value="UniProtKB-EC"/>
</dbReference>
<comment type="catalytic activity">
    <reaction evidence="16">
        <text>a beta-D-galactoside + CMP-N-acetyl-beta-neuraminate = an N-acetyl-alpha-neuraminyl-(2-&gt;6)-beta-D-galactosyl derivative + CMP + H(+)</text>
        <dbReference type="Rhea" id="RHEA:52104"/>
        <dbReference type="ChEBI" id="CHEBI:15378"/>
        <dbReference type="ChEBI" id="CHEBI:28034"/>
        <dbReference type="ChEBI" id="CHEBI:57812"/>
        <dbReference type="ChEBI" id="CHEBI:60377"/>
        <dbReference type="ChEBI" id="CHEBI:136398"/>
        <dbReference type="EC" id="2.4.3.1"/>
    </reaction>
</comment>
<keyword evidence="10" id="KW-0472">Membrane</keyword>
<evidence type="ECO:0000256" key="16">
    <source>
        <dbReference type="ARBA" id="ARBA00034249"/>
    </source>
</evidence>
<dbReference type="InterPro" id="IPR038578">
    <property type="entry name" value="GT29-like_sf"/>
</dbReference>
<keyword evidence="5" id="KW-0808">Transferase</keyword>
<evidence type="ECO:0000256" key="15">
    <source>
        <dbReference type="ARBA" id="ARBA00032076"/>
    </source>
</evidence>
<dbReference type="RefSeq" id="XP_015249270.1">
    <property type="nucleotide sequence ID" value="XM_015393784.1"/>
</dbReference>
<evidence type="ECO:0000256" key="17">
    <source>
        <dbReference type="ARBA" id="ARBA00034329"/>
    </source>
</evidence>
<keyword evidence="6" id="KW-0812">Transmembrane</keyword>
<keyword evidence="9" id="KW-0333">Golgi apparatus</keyword>
<comment type="function">
    <text evidence="18">Transfers sialic acid from the donor of substrate CMP-sialic acid to galactose containing acceptor substrates.</text>
</comment>
<evidence type="ECO:0000256" key="13">
    <source>
        <dbReference type="ARBA" id="ARBA00030410"/>
    </source>
</evidence>
<dbReference type="STRING" id="28743.ENSCVAP00000021982"/>
<dbReference type="GeneTree" id="ENSGT00940000158714"/>
<dbReference type="InterPro" id="IPR001675">
    <property type="entry name" value="Glyco_trans_29"/>
</dbReference>
<evidence type="ECO:0000256" key="18">
    <source>
        <dbReference type="ARBA" id="ARBA00060076"/>
    </source>
</evidence>
<evidence type="ECO:0000313" key="20">
    <source>
        <dbReference type="Ensembl" id="ENSCVAP00000003191.1"/>
    </source>
</evidence>
<dbReference type="Ensembl" id="ENSCVAT00000010440.1">
    <property type="protein sequence ID" value="ENSCVAP00000021982.1"/>
    <property type="gene ID" value="ENSCVAG00000004357.1"/>
</dbReference>
<feature type="region of interest" description="Disordered" evidence="19">
    <location>
        <begin position="82"/>
        <end position="114"/>
    </location>
</feature>
<dbReference type="AlphaFoldDB" id="A0A3Q2CDW2"/>
<proteinExistence type="inferred from homology"/>
<comment type="subcellular location">
    <subcellularLocation>
        <location evidence="1">Golgi apparatus</location>
        <location evidence="1">Golgi stack membrane</location>
        <topology evidence="1">Single-pass type II membrane protein</topology>
    </subcellularLocation>
</comment>
<evidence type="ECO:0000256" key="1">
    <source>
        <dbReference type="ARBA" id="ARBA00004447"/>
    </source>
</evidence>
<evidence type="ECO:0000256" key="7">
    <source>
        <dbReference type="ARBA" id="ARBA00022968"/>
    </source>
</evidence>
<protein>
    <recommendedName>
        <fullName evidence="3">Beta-galactoside alpha-2,6-sialyltransferase 2</fullName>
        <ecNumber evidence="17">2.4.3.1</ecNumber>
    </recommendedName>
    <alternativeName>
        <fullName evidence="14">CMP-N-acetylneuraminate-beta-galactosamide-alpha-2,6-sialyltransferase 2</fullName>
    </alternativeName>
    <alternativeName>
        <fullName evidence="13">ST6Gal II</fullName>
    </alternativeName>
    <alternativeName>
        <fullName evidence="15">Sialyltransferase 2</fullName>
    </alternativeName>
</protein>
<keyword evidence="12" id="KW-0325">Glycoprotein</keyword>
<evidence type="ECO:0000256" key="11">
    <source>
        <dbReference type="ARBA" id="ARBA00023157"/>
    </source>
</evidence>
<evidence type="ECO:0000256" key="3">
    <source>
        <dbReference type="ARBA" id="ARBA00020782"/>
    </source>
</evidence>
<dbReference type="EC" id="2.4.3.1" evidence="17"/>
<evidence type="ECO:0000256" key="12">
    <source>
        <dbReference type="ARBA" id="ARBA00023180"/>
    </source>
</evidence>
<dbReference type="GeneID" id="107096899"/>
<dbReference type="OrthoDB" id="10264956at2759"/>
<evidence type="ECO:0000256" key="19">
    <source>
        <dbReference type="SAM" id="MobiDB-lite"/>
    </source>
</evidence>
<evidence type="ECO:0000256" key="4">
    <source>
        <dbReference type="ARBA" id="ARBA00022676"/>
    </source>
</evidence>
<evidence type="ECO:0000256" key="2">
    <source>
        <dbReference type="ARBA" id="ARBA00006003"/>
    </source>
</evidence>
<dbReference type="Pfam" id="PF00777">
    <property type="entry name" value="Glyco_transf_29"/>
    <property type="match status" value="1"/>
</dbReference>
<dbReference type="CTD" id="403116"/>
<name>A0A3Q2CDW2_CYPVA</name>
<reference evidence="20" key="1">
    <citation type="submission" date="2025-05" db="UniProtKB">
        <authorList>
            <consortium name="Ensembl"/>
        </authorList>
    </citation>
    <scope>IDENTIFICATION</scope>
</reference>
<evidence type="ECO:0000256" key="9">
    <source>
        <dbReference type="ARBA" id="ARBA00023034"/>
    </source>
</evidence>
<dbReference type="PANTHER" id="PTHR46059">
    <property type="entry name" value="BETA-GALACTOSIDE ALPHA-2,6-SIALYLTRANSFERASE"/>
    <property type="match status" value="1"/>
</dbReference>
<feature type="compositionally biased region" description="Polar residues" evidence="19">
    <location>
        <begin position="91"/>
        <end position="114"/>
    </location>
</feature>
<evidence type="ECO:0000256" key="10">
    <source>
        <dbReference type="ARBA" id="ARBA00023136"/>
    </source>
</evidence>
<dbReference type="GO" id="GO:0032580">
    <property type="term" value="C:Golgi cisterna membrane"/>
    <property type="evidence" value="ECO:0007669"/>
    <property type="project" value="UniProtKB-SubCell"/>
</dbReference>
<evidence type="ECO:0000256" key="14">
    <source>
        <dbReference type="ARBA" id="ARBA00030509"/>
    </source>
</evidence>
<comment type="similarity">
    <text evidence="2">Belongs to the glycosyltransferase 29 family.</text>
</comment>
<organism evidence="20 21">
    <name type="scientific">Cyprinodon variegatus</name>
    <name type="common">Sheepshead minnow</name>
    <dbReference type="NCBI Taxonomy" id="28743"/>
    <lineage>
        <taxon>Eukaryota</taxon>
        <taxon>Metazoa</taxon>
        <taxon>Chordata</taxon>
        <taxon>Craniata</taxon>
        <taxon>Vertebrata</taxon>
        <taxon>Euteleostomi</taxon>
        <taxon>Actinopterygii</taxon>
        <taxon>Neopterygii</taxon>
        <taxon>Teleostei</taxon>
        <taxon>Neoteleostei</taxon>
        <taxon>Acanthomorphata</taxon>
        <taxon>Ovalentaria</taxon>
        <taxon>Atherinomorphae</taxon>
        <taxon>Cyprinodontiformes</taxon>
        <taxon>Cyprinodontidae</taxon>
        <taxon>Cyprinodon</taxon>
    </lineage>
</organism>
<accession>A0A3Q2CDW2</accession>
<keyword evidence="4" id="KW-0328">Glycosyltransferase</keyword>
<evidence type="ECO:0000256" key="5">
    <source>
        <dbReference type="ARBA" id="ARBA00022679"/>
    </source>
</evidence>
<dbReference type="KEGG" id="cvg:107096899"/>
<dbReference type="Ensembl" id="ENSCVAT00000010450.1">
    <property type="protein sequence ID" value="ENSCVAP00000003191.1"/>
    <property type="gene ID" value="ENSCVAG00000004357.1"/>
</dbReference>
<evidence type="ECO:0000256" key="8">
    <source>
        <dbReference type="ARBA" id="ARBA00022989"/>
    </source>
</evidence>
<keyword evidence="7" id="KW-0735">Signal-anchor</keyword>
<keyword evidence="11" id="KW-1015">Disulfide bond</keyword>
<dbReference type="Gene3D" id="3.90.1480.20">
    <property type="entry name" value="Glycosyl transferase family 29"/>
    <property type="match status" value="1"/>
</dbReference>
<evidence type="ECO:0000256" key="6">
    <source>
        <dbReference type="ARBA" id="ARBA00022692"/>
    </source>
</evidence>
<sequence length="525" mass="59026">MKSSMKQWRRLLLVAMLAWVLVFLALLSYFLDARVDEPLTSAGSLLSQHPDTRRLTSIQTSNQQLAIFALRPEPALQLTTTYLRNKPGPEPSTSSIPSDTSMEVSQSPYGSQEANRQDYLDPQSLAAWSSFGTENVGSNSDPAVQSRERIYQNLDSTTQYHGGEDEEDGRENEGKNIRTAVDGRTGGESSDLEDYYFSKSASVVQRLWKGRASAGMLSPRLQRAMKDYMSANKHHVSYNGLRKGSQSAKELLCQMKAQGQLKTVDGLEEPFSSLGWADFVPSHPLDHLNKQLNKSNFKSCAVVTSAGAILRSGLGKEIDTHDAVLRFNTAPTEGYEKDVGNKTTIRIINSQILANPSHEFNTSSIYKNVTLVAWDPAPYTVNLHKWYASPDYNLFGPYVDHRKAHPDQPFYILHPSYVWRLWDLIQSNTQENIQPNPPSSGFIGILLMMSLCEQVHVYEYIPSMRQSDLCHYHERYYDAACTLGAYHPLLYEKILIQRINTGPERDLQKKGRATLPGFSTVDCDI</sequence>
<dbReference type="GO" id="GO:0097503">
    <property type="term" value="P:sialylation"/>
    <property type="evidence" value="ECO:0007669"/>
    <property type="project" value="TreeGrafter"/>
</dbReference>
<dbReference type="Proteomes" id="UP000265020">
    <property type="component" value="Unassembled WGS sequence"/>
</dbReference>
<keyword evidence="8" id="KW-1133">Transmembrane helix</keyword>
<dbReference type="PANTHER" id="PTHR46059:SF3">
    <property type="entry name" value="BETA-GALACTOSIDE ALPHA-2,6-SIALYLTRANSFERASE 2"/>
    <property type="match status" value="1"/>
</dbReference>
<dbReference type="OMA" id="CHYHENY"/>